<evidence type="ECO:0008006" key="4">
    <source>
        <dbReference type="Google" id="ProtNLM"/>
    </source>
</evidence>
<accession>C5BJE3</accession>
<evidence type="ECO:0000256" key="1">
    <source>
        <dbReference type="SAM" id="MobiDB-lite"/>
    </source>
</evidence>
<keyword evidence="3" id="KW-1185">Reference proteome</keyword>
<evidence type="ECO:0000313" key="3">
    <source>
        <dbReference type="Proteomes" id="UP000009080"/>
    </source>
</evidence>
<dbReference type="KEGG" id="ttu:TERTU_2153"/>
<dbReference type="HOGENOM" id="CLU_1085370_0_0_6"/>
<reference evidence="2 3" key="1">
    <citation type="journal article" date="2009" name="PLoS ONE">
        <title>The complete genome of Teredinibacter turnerae T7901: an intracellular endosymbiont of marine wood-boring bivalves (shipworms).</title>
        <authorList>
            <person name="Yang J.C."/>
            <person name="Madupu R."/>
            <person name="Durkin A.S."/>
            <person name="Ekborg N.A."/>
            <person name="Pedamallu C.S."/>
            <person name="Hostetler J.B."/>
            <person name="Radune D."/>
            <person name="Toms B.S."/>
            <person name="Henrissat B."/>
            <person name="Coutinho P.M."/>
            <person name="Schwarz S."/>
            <person name="Field L."/>
            <person name="Trindade-Silva A.E."/>
            <person name="Soares C.A.G."/>
            <person name="Elshahawi S."/>
            <person name="Hanora A."/>
            <person name="Schmidt E.W."/>
            <person name="Haygood M.G."/>
            <person name="Posfai J."/>
            <person name="Benner J."/>
            <person name="Madinger C."/>
            <person name="Nove J."/>
            <person name="Anton B."/>
            <person name="Chaudhary K."/>
            <person name="Foster J."/>
            <person name="Holman A."/>
            <person name="Kumar S."/>
            <person name="Lessard P.A."/>
            <person name="Luyten Y.A."/>
            <person name="Slatko B."/>
            <person name="Wood N."/>
            <person name="Wu B."/>
            <person name="Teplitski M."/>
            <person name="Mougous J.D."/>
            <person name="Ward N."/>
            <person name="Eisen J.A."/>
            <person name="Badger J.H."/>
            <person name="Distel D.L."/>
        </authorList>
    </citation>
    <scope>NUCLEOTIDE SEQUENCE [LARGE SCALE GENOMIC DNA]</scope>
    <source>
        <strain evidence="3">ATCC 39867 / T7901</strain>
    </source>
</reference>
<dbReference type="OrthoDB" id="6555153at2"/>
<feature type="region of interest" description="Disordered" evidence="1">
    <location>
        <begin position="36"/>
        <end position="56"/>
    </location>
</feature>
<feature type="compositionally biased region" description="Low complexity" evidence="1">
    <location>
        <begin position="36"/>
        <end position="47"/>
    </location>
</feature>
<dbReference type="RefSeq" id="WP_015819638.1">
    <property type="nucleotide sequence ID" value="NC_012997.1"/>
</dbReference>
<sequence length="250" mass="27247">MSDYIIGGWTQNPTNTAPNSFAVTQYGMITNLPDLTSGTSTSPGWSPRRVKAPQNPGTVMWTYGGGGALPDKMPKTPQELDAIVDATLDNQWGGVDFDDESNMNVENIIDVMTKLKSANKQTSYTFLAGWDYNNPQSSNAGKATNLKVEAIAKAGVADRFCLMCYAASMWNMNTIIANVGPALDRTLALGAPAKSIILALTRRGLNQENLNYFIEQVTSRSLGGLFIWDYTALSPNYLKTIESELLQTQQ</sequence>
<evidence type="ECO:0000313" key="2">
    <source>
        <dbReference type="EMBL" id="ACR13524.1"/>
    </source>
</evidence>
<organism evidence="2 3">
    <name type="scientific">Teredinibacter turnerae (strain ATCC 39867 / T7901)</name>
    <dbReference type="NCBI Taxonomy" id="377629"/>
    <lineage>
        <taxon>Bacteria</taxon>
        <taxon>Pseudomonadati</taxon>
        <taxon>Pseudomonadota</taxon>
        <taxon>Gammaproteobacteria</taxon>
        <taxon>Cellvibrionales</taxon>
        <taxon>Cellvibrionaceae</taxon>
        <taxon>Teredinibacter</taxon>
    </lineage>
</organism>
<dbReference type="AlphaFoldDB" id="C5BJE3"/>
<protein>
    <recommendedName>
        <fullName evidence="4">GH18 domain-containing protein</fullName>
    </recommendedName>
</protein>
<dbReference type="EMBL" id="CP001614">
    <property type="protein sequence ID" value="ACR13524.1"/>
    <property type="molecule type" value="Genomic_DNA"/>
</dbReference>
<gene>
    <name evidence="2" type="ordered locus">TERTU_2153</name>
</gene>
<dbReference type="Proteomes" id="UP000009080">
    <property type="component" value="Chromosome"/>
</dbReference>
<dbReference type="eggNOG" id="ENOG502ZC5M">
    <property type="taxonomic scope" value="Bacteria"/>
</dbReference>
<dbReference type="Gene3D" id="3.20.20.80">
    <property type="entry name" value="Glycosidases"/>
    <property type="match status" value="1"/>
</dbReference>
<proteinExistence type="predicted"/>
<name>C5BJE3_TERTT</name>
<dbReference type="SUPFAM" id="SSF51445">
    <property type="entry name" value="(Trans)glycosidases"/>
    <property type="match status" value="1"/>
</dbReference>
<dbReference type="STRING" id="377629.TERTU_2153"/>
<dbReference type="InterPro" id="IPR017853">
    <property type="entry name" value="GH"/>
</dbReference>